<dbReference type="InterPro" id="IPR037546">
    <property type="entry name" value="SAC51-like"/>
</dbReference>
<keyword evidence="3" id="KW-1185">Reference proteome</keyword>
<dbReference type="EMBL" id="JAPFFL010000014">
    <property type="protein sequence ID" value="KAJ6677801.1"/>
    <property type="molecule type" value="Genomic_DNA"/>
</dbReference>
<dbReference type="AlphaFoldDB" id="A0A9Q0NXM7"/>
<evidence type="ECO:0000313" key="3">
    <source>
        <dbReference type="Proteomes" id="UP001151529"/>
    </source>
</evidence>
<comment type="caution">
    <text evidence="2">The sequence shown here is derived from an EMBL/GenBank/DDBJ whole genome shotgun (WGS) entry which is preliminary data.</text>
</comment>
<dbReference type="Pfam" id="PF23173">
    <property type="entry name" value="bHLH_SAC51"/>
    <property type="match status" value="1"/>
</dbReference>
<feature type="region of interest" description="Disordered" evidence="1">
    <location>
        <begin position="272"/>
        <end position="344"/>
    </location>
</feature>
<protein>
    <submittedName>
        <fullName evidence="2">TRANSCRIPTION FACTOR SAC51</fullName>
    </submittedName>
</protein>
<dbReference type="PANTHER" id="PTHR36066">
    <property type="entry name" value="TRANSCRIPTION FACTOR BHLH145"/>
    <property type="match status" value="1"/>
</dbReference>
<dbReference type="CDD" id="cd18917">
    <property type="entry name" value="bHLH_AtSAC51_like"/>
    <property type="match status" value="1"/>
</dbReference>
<gene>
    <name evidence="2" type="ORF">OIU85_008387</name>
</gene>
<reference evidence="2" key="1">
    <citation type="submission" date="2022-11" db="EMBL/GenBank/DDBJ databases">
        <authorList>
            <person name="Hyden B.L."/>
            <person name="Feng K."/>
            <person name="Yates T."/>
            <person name="Jawdy S."/>
            <person name="Smart L.B."/>
            <person name="Muchero W."/>
        </authorList>
    </citation>
    <scope>NUCLEOTIDE SEQUENCE</scope>
    <source>
        <tissue evidence="2">Shoot tip</tissue>
    </source>
</reference>
<accession>A0A9Q0NXM7</accession>
<dbReference type="PANTHER" id="PTHR36066:SF8">
    <property type="entry name" value="TRANSCRIPTION FACTOR SAC51"/>
    <property type="match status" value="1"/>
</dbReference>
<name>A0A9Q0NXM7_SALVM</name>
<evidence type="ECO:0000313" key="2">
    <source>
        <dbReference type="EMBL" id="KAJ6677801.1"/>
    </source>
</evidence>
<sequence length="434" mass="48412">MVCQAASQTRFRALKHENGSAGKPTIIVRVIACYQPLQDCQAEYFRHLLKPKEAEINSTLQIKAQFLVILLVGWLRLKVLGCFHHFLLGNRQTFYRMTTSLDPAQVQCLPACMNPGTYMTNANMSMPGLAVPSIPDFETQQGNEAYGLPQCLPPQFQNFLPGTNPYVKENLSMFAYGLGRGGVANPILGCQRRFFVFDQSGNEKRLIYSSFGVAVPKPTTADAKPIPSYFNYKEYAAKMDQMKLKLQEVSDENHFSGKETEMHEDTEEINALLDSDDDEDDRGSDDDDGDDDEVRSTGHFPILIKSHGTQEQVDEITEEVTSSDGPNKRQKLIDGGYKKSSPVDTASSVKVERFLGYDSDTESSYAIGQTQKEGMVSILGSKQFRKDKIHATLKILESIIPGAKNKEPLLVLDEAINYLKSLKLKAKTLGVNFH</sequence>
<dbReference type="Proteomes" id="UP001151529">
    <property type="component" value="Chromosome 7"/>
</dbReference>
<feature type="compositionally biased region" description="Acidic residues" evidence="1">
    <location>
        <begin position="272"/>
        <end position="293"/>
    </location>
</feature>
<evidence type="ECO:0000256" key="1">
    <source>
        <dbReference type="SAM" id="MobiDB-lite"/>
    </source>
</evidence>
<dbReference type="OrthoDB" id="777433at2759"/>
<organism evidence="2 3">
    <name type="scientific">Salix viminalis</name>
    <name type="common">Common osier</name>
    <name type="synonym">Basket willow</name>
    <dbReference type="NCBI Taxonomy" id="40686"/>
    <lineage>
        <taxon>Eukaryota</taxon>
        <taxon>Viridiplantae</taxon>
        <taxon>Streptophyta</taxon>
        <taxon>Embryophyta</taxon>
        <taxon>Tracheophyta</taxon>
        <taxon>Spermatophyta</taxon>
        <taxon>Magnoliopsida</taxon>
        <taxon>eudicotyledons</taxon>
        <taxon>Gunneridae</taxon>
        <taxon>Pentapetalae</taxon>
        <taxon>rosids</taxon>
        <taxon>fabids</taxon>
        <taxon>Malpighiales</taxon>
        <taxon>Salicaceae</taxon>
        <taxon>Saliceae</taxon>
        <taxon>Salix</taxon>
    </lineage>
</organism>
<proteinExistence type="predicted"/>
<reference evidence="2" key="2">
    <citation type="journal article" date="2023" name="Int. J. Mol. Sci.">
        <title>De Novo Assembly and Annotation of 11 Diverse Shrub Willow (Salix) Genomes Reveals Novel Gene Organization in Sex-Linked Regions.</title>
        <authorList>
            <person name="Hyden B."/>
            <person name="Feng K."/>
            <person name="Yates T.B."/>
            <person name="Jawdy S."/>
            <person name="Cereghino C."/>
            <person name="Smart L.B."/>
            <person name="Muchero W."/>
        </authorList>
    </citation>
    <scope>NUCLEOTIDE SEQUENCE [LARGE SCALE GENOMIC DNA]</scope>
    <source>
        <tissue evidence="2">Shoot tip</tissue>
    </source>
</reference>